<dbReference type="AlphaFoldDB" id="B0MLR2"/>
<dbReference type="PANTHER" id="PTHR37314:SF4">
    <property type="entry name" value="UPF0700 TRANSMEMBRANE PROTEIN YOAK"/>
    <property type="match status" value="1"/>
</dbReference>
<feature type="transmembrane region" description="Helical" evidence="1">
    <location>
        <begin position="75"/>
        <end position="96"/>
    </location>
</feature>
<dbReference type="Proteomes" id="UP000005326">
    <property type="component" value="Unassembled WGS sequence"/>
</dbReference>
<accession>B0MLR2</accession>
<dbReference type="Pfam" id="PF06912">
    <property type="entry name" value="DUF1275"/>
    <property type="match status" value="1"/>
</dbReference>
<reference evidence="2" key="2">
    <citation type="submission" date="2014-06" db="EMBL/GenBank/DDBJ databases">
        <title>Draft genome sequence of Eubacterium siraeum (DSM 15702).</title>
        <authorList>
            <person name="Sudarsanam P."/>
            <person name="Ley R."/>
            <person name="Guruge J."/>
            <person name="Turnbaugh P.J."/>
            <person name="Mahowald M."/>
            <person name="Liep D."/>
            <person name="Gordon J."/>
        </authorList>
    </citation>
    <scope>NUCLEOTIDE SEQUENCE</scope>
    <source>
        <strain evidence="2">DSM 15702</strain>
    </source>
</reference>
<name>B0MLR2_9FIRM</name>
<comment type="caution">
    <text evidence="2">The sequence shown here is derived from an EMBL/GenBank/DDBJ whole genome shotgun (WGS) entry which is preliminary data.</text>
</comment>
<feature type="transmembrane region" description="Helical" evidence="1">
    <location>
        <begin position="190"/>
        <end position="207"/>
    </location>
</feature>
<dbReference type="EMBL" id="ABCA03000038">
    <property type="protein sequence ID" value="EDS01411.1"/>
    <property type="molecule type" value="Genomic_DNA"/>
</dbReference>
<sequence>MRRCATITIGDVMKKKISVCENSMVLVYILAMSGGFMDAYSYMCRGEVFANAQTGNILLMAVNLAKGNFVVALRYFAPVMAFIAGVVLAQTVHHIFKGRALHRRQIVILFEAVTLFAAAFIPYELNILCNCIISLACGAQVEAFRKISIRGAYPQSYACATTMCIGNMRTAASSICEYVAHKNRDDLRKGLLLFSINAMFAVGAVAGDLCVTAINQWAVMICAVFMTMAFIIITMEEKEEEKDAV</sequence>
<protein>
    <recommendedName>
        <fullName evidence="4">DUF1275 domain-containing protein</fullName>
    </recommendedName>
</protein>
<dbReference type="PANTHER" id="PTHR37314">
    <property type="entry name" value="SLR0142 PROTEIN"/>
    <property type="match status" value="1"/>
</dbReference>
<reference evidence="2" key="1">
    <citation type="submission" date="2007-10" db="EMBL/GenBank/DDBJ databases">
        <authorList>
            <person name="Fulton L."/>
            <person name="Clifton S."/>
            <person name="Fulton B."/>
            <person name="Xu J."/>
            <person name="Minx P."/>
            <person name="Pepin K.H."/>
            <person name="Johnson M."/>
            <person name="Thiruvilangam P."/>
            <person name="Bhonagiri V."/>
            <person name="Nash W.E."/>
            <person name="Mardis E.R."/>
            <person name="Wilson R.K."/>
        </authorList>
    </citation>
    <scope>NUCLEOTIDE SEQUENCE [LARGE SCALE GENOMIC DNA]</scope>
    <source>
        <strain evidence="2">DSM 15702</strain>
    </source>
</reference>
<keyword evidence="1" id="KW-0812">Transmembrane</keyword>
<proteinExistence type="predicted"/>
<keyword evidence="1" id="KW-0472">Membrane</keyword>
<keyword evidence="1" id="KW-1133">Transmembrane helix</keyword>
<evidence type="ECO:0000313" key="3">
    <source>
        <dbReference type="Proteomes" id="UP000005326"/>
    </source>
</evidence>
<organism evidence="2 3">
    <name type="scientific">[Eubacterium] siraeum DSM 15702</name>
    <dbReference type="NCBI Taxonomy" id="428128"/>
    <lineage>
        <taxon>Bacteria</taxon>
        <taxon>Bacillati</taxon>
        <taxon>Bacillota</taxon>
        <taxon>Clostridia</taxon>
        <taxon>Eubacteriales</taxon>
        <taxon>Oscillospiraceae</taxon>
        <taxon>Oscillospiraceae incertae sedis</taxon>
    </lineage>
</organism>
<gene>
    <name evidence="2" type="ORF">EUBSIR_00766</name>
</gene>
<evidence type="ECO:0008006" key="4">
    <source>
        <dbReference type="Google" id="ProtNLM"/>
    </source>
</evidence>
<feature type="transmembrane region" description="Helical" evidence="1">
    <location>
        <begin position="213"/>
        <end position="233"/>
    </location>
</feature>
<keyword evidence="3" id="KW-1185">Reference proteome</keyword>
<evidence type="ECO:0000313" key="2">
    <source>
        <dbReference type="EMBL" id="EDS01411.1"/>
    </source>
</evidence>
<evidence type="ECO:0000256" key="1">
    <source>
        <dbReference type="SAM" id="Phobius"/>
    </source>
</evidence>
<dbReference type="InterPro" id="IPR010699">
    <property type="entry name" value="DUF1275"/>
</dbReference>